<dbReference type="Proteomes" id="UP000254889">
    <property type="component" value="Chromosome"/>
</dbReference>
<evidence type="ECO:0000256" key="2">
    <source>
        <dbReference type="ARBA" id="ARBA00022598"/>
    </source>
</evidence>
<dbReference type="PANTHER" id="PTHR43210:SF2">
    <property type="entry name" value="ATP-DEPENDENT DETHIOBIOTIN SYNTHETASE BIOD 2"/>
    <property type="match status" value="1"/>
</dbReference>
<dbReference type="CDD" id="cd03109">
    <property type="entry name" value="DTBS"/>
    <property type="match status" value="1"/>
</dbReference>
<dbReference type="OrthoDB" id="9802097at2"/>
<dbReference type="Pfam" id="PF13500">
    <property type="entry name" value="AAA_26"/>
    <property type="match status" value="1"/>
</dbReference>
<comment type="cofactor">
    <cofactor evidence="9">
        <name>Mg(2+)</name>
        <dbReference type="ChEBI" id="CHEBI:18420"/>
    </cofactor>
</comment>
<comment type="subunit">
    <text evidence="9">Homodimer.</text>
</comment>
<evidence type="ECO:0000256" key="1">
    <source>
        <dbReference type="ARBA" id="ARBA00022490"/>
    </source>
</evidence>
<dbReference type="PIRSF" id="PIRSF006755">
    <property type="entry name" value="DTB_synth"/>
    <property type="match status" value="1"/>
</dbReference>
<dbReference type="HAMAP" id="MF_00336">
    <property type="entry name" value="BioD"/>
    <property type="match status" value="1"/>
</dbReference>
<gene>
    <name evidence="9 10" type="primary">bioD</name>
    <name evidence="10" type="ORF">DW352_05405</name>
</gene>
<comment type="pathway">
    <text evidence="9">Cofactor biosynthesis; biotin biosynthesis; biotin from 7,8-diaminononanoate: step 1/2.</text>
</comment>
<evidence type="ECO:0000256" key="8">
    <source>
        <dbReference type="ARBA" id="ARBA00047386"/>
    </source>
</evidence>
<keyword evidence="3 9" id="KW-0479">Metal-binding</keyword>
<evidence type="ECO:0000313" key="11">
    <source>
        <dbReference type="Proteomes" id="UP000254889"/>
    </source>
</evidence>
<comment type="subcellular location">
    <subcellularLocation>
        <location evidence="9">Cytoplasm</location>
    </subcellularLocation>
</comment>
<dbReference type="GO" id="GO:0000287">
    <property type="term" value="F:magnesium ion binding"/>
    <property type="evidence" value="ECO:0007669"/>
    <property type="project" value="UniProtKB-UniRule"/>
</dbReference>
<feature type="binding site" evidence="9">
    <location>
        <begin position="12"/>
        <end position="17"/>
    </location>
    <ligand>
        <name>ATP</name>
        <dbReference type="ChEBI" id="CHEBI:30616"/>
    </ligand>
</feature>
<evidence type="ECO:0000256" key="9">
    <source>
        <dbReference type="HAMAP-Rule" id="MF_00336"/>
    </source>
</evidence>
<dbReference type="PANTHER" id="PTHR43210">
    <property type="entry name" value="DETHIOBIOTIN SYNTHETASE"/>
    <property type="match status" value="1"/>
</dbReference>
<dbReference type="EMBL" id="CP031417">
    <property type="protein sequence ID" value="AXK80005.1"/>
    <property type="molecule type" value="Genomic_DNA"/>
</dbReference>
<feature type="binding site" evidence="9">
    <location>
        <position position="16"/>
    </location>
    <ligand>
        <name>Mg(2+)</name>
        <dbReference type="ChEBI" id="CHEBI:18420"/>
    </ligand>
</feature>
<keyword evidence="2 9" id="KW-0436">Ligase</keyword>
<feature type="binding site" evidence="9">
    <location>
        <position position="52"/>
    </location>
    <ligand>
        <name>ATP</name>
        <dbReference type="ChEBI" id="CHEBI:30616"/>
    </ligand>
</feature>
<proteinExistence type="inferred from homology"/>
<feature type="active site" evidence="9">
    <location>
        <position position="37"/>
    </location>
</feature>
<feature type="binding site" evidence="9">
    <location>
        <position position="41"/>
    </location>
    <ligand>
        <name>substrate</name>
    </ligand>
</feature>
<dbReference type="EC" id="6.3.3.3" evidence="9"/>
<keyword evidence="11" id="KW-1185">Reference proteome</keyword>
<dbReference type="KEGG" id="ptaw:DW352_05405"/>
<feature type="binding site" evidence="9">
    <location>
        <begin position="177"/>
        <end position="178"/>
    </location>
    <ligand>
        <name>ATP</name>
        <dbReference type="ChEBI" id="CHEBI:30616"/>
    </ligand>
</feature>
<dbReference type="AlphaFoldDB" id="A0A345ZSV8"/>
<feature type="binding site" evidence="9">
    <location>
        <position position="117"/>
    </location>
    <ligand>
        <name>Mg(2+)</name>
        <dbReference type="ChEBI" id="CHEBI:18420"/>
    </ligand>
</feature>
<comment type="caution">
    <text evidence="9">Lacks conserved residue(s) required for the propagation of feature annotation.</text>
</comment>
<keyword evidence="5 9" id="KW-0093">Biotin biosynthesis</keyword>
<evidence type="ECO:0000256" key="5">
    <source>
        <dbReference type="ARBA" id="ARBA00022756"/>
    </source>
</evidence>
<organism evidence="10 11">
    <name type="scientific">Pseudolabrys taiwanensis</name>
    <dbReference type="NCBI Taxonomy" id="331696"/>
    <lineage>
        <taxon>Bacteria</taxon>
        <taxon>Pseudomonadati</taxon>
        <taxon>Pseudomonadota</taxon>
        <taxon>Alphaproteobacteria</taxon>
        <taxon>Hyphomicrobiales</taxon>
        <taxon>Xanthobacteraceae</taxon>
        <taxon>Pseudolabrys</taxon>
    </lineage>
</organism>
<evidence type="ECO:0000256" key="6">
    <source>
        <dbReference type="ARBA" id="ARBA00022840"/>
    </source>
</evidence>
<protein>
    <recommendedName>
        <fullName evidence="9">ATP-dependent dethiobiotin synthetase BioD</fullName>
        <ecNumber evidence="9">6.3.3.3</ecNumber>
    </recommendedName>
    <alternativeName>
        <fullName evidence="9">DTB synthetase</fullName>
        <shortName evidence="9">DTBS</shortName>
    </alternativeName>
    <alternativeName>
        <fullName evidence="9">Dethiobiotin synthase</fullName>
    </alternativeName>
</protein>
<dbReference type="GO" id="GO:0009102">
    <property type="term" value="P:biotin biosynthetic process"/>
    <property type="evidence" value="ECO:0007669"/>
    <property type="project" value="UniProtKB-UniRule"/>
</dbReference>
<dbReference type="GO" id="GO:0005829">
    <property type="term" value="C:cytosol"/>
    <property type="evidence" value="ECO:0007669"/>
    <property type="project" value="TreeGrafter"/>
</dbReference>
<feature type="binding site" evidence="9">
    <location>
        <begin position="117"/>
        <end position="120"/>
    </location>
    <ligand>
        <name>ATP</name>
        <dbReference type="ChEBI" id="CHEBI:30616"/>
    </ligand>
</feature>
<keyword evidence="7 9" id="KW-0460">Magnesium</keyword>
<dbReference type="InterPro" id="IPR004472">
    <property type="entry name" value="DTB_synth_BioD"/>
</dbReference>
<evidence type="ECO:0000256" key="7">
    <source>
        <dbReference type="ARBA" id="ARBA00022842"/>
    </source>
</evidence>
<keyword evidence="6 9" id="KW-0067">ATP-binding</keyword>
<sequence length="225" mass="23893">MSAYFVTSTGTDIGKTFVTAGLIRYLREAGQSVEALKPVVSGYDSSTETTSDPAVLLKALGRETNAEEIAAMAPWRFRAPLSPDLAAARENRPIDFDALVGFSRAAVEGNKGMLFIEGVGGIMVPIDGQRTVLDWMATLGIPLILVVGGYLGTISHTLTALDVLTQRKLKVAAIVVSESERNPVELDETVASLTRFTDATPVIGLPRLPGGLTQHPAFARIAALL</sequence>
<comment type="similarity">
    <text evidence="9">Belongs to the dethiobiotin synthetase family.</text>
</comment>
<feature type="binding site" evidence="9">
    <location>
        <position position="52"/>
    </location>
    <ligand>
        <name>Mg(2+)</name>
        <dbReference type="ChEBI" id="CHEBI:18420"/>
    </ligand>
</feature>
<comment type="catalytic activity">
    <reaction evidence="9">
        <text>(7R,8S)-7,8-diammoniononanoate + CO2 + ATP = (4R,5S)-dethiobiotin + ADP + phosphate + 3 H(+)</text>
        <dbReference type="Rhea" id="RHEA:15805"/>
        <dbReference type="ChEBI" id="CHEBI:15378"/>
        <dbReference type="ChEBI" id="CHEBI:16526"/>
        <dbReference type="ChEBI" id="CHEBI:30616"/>
        <dbReference type="ChEBI" id="CHEBI:43474"/>
        <dbReference type="ChEBI" id="CHEBI:149469"/>
        <dbReference type="ChEBI" id="CHEBI:149473"/>
        <dbReference type="ChEBI" id="CHEBI:456216"/>
        <dbReference type="EC" id="6.3.3.3"/>
    </reaction>
</comment>
<comment type="function">
    <text evidence="9">Catalyzes a mechanistically unusual reaction, the ATP-dependent insertion of CO2 between the N7 and N8 nitrogen atoms of 7,8-diaminopelargonic acid (DAPA, also called 7,8-diammoniononanoate) to form a ureido ring.</text>
</comment>
<dbReference type="GO" id="GO:0004141">
    <property type="term" value="F:dethiobiotin synthase activity"/>
    <property type="evidence" value="ECO:0007669"/>
    <property type="project" value="UniProtKB-UniRule"/>
</dbReference>
<dbReference type="NCBIfam" id="TIGR00347">
    <property type="entry name" value="bioD"/>
    <property type="match status" value="1"/>
</dbReference>
<dbReference type="SUPFAM" id="SSF52540">
    <property type="entry name" value="P-loop containing nucleoside triphosphate hydrolases"/>
    <property type="match status" value="1"/>
</dbReference>
<dbReference type="Gene3D" id="3.40.50.300">
    <property type="entry name" value="P-loop containing nucleotide triphosphate hydrolases"/>
    <property type="match status" value="1"/>
</dbReference>
<accession>A0A345ZSV8</accession>
<evidence type="ECO:0000313" key="10">
    <source>
        <dbReference type="EMBL" id="AXK80005.1"/>
    </source>
</evidence>
<dbReference type="RefSeq" id="WP_115689238.1">
    <property type="nucleotide sequence ID" value="NZ_CP031417.1"/>
</dbReference>
<name>A0A345ZSV8_9HYPH</name>
<evidence type="ECO:0000256" key="4">
    <source>
        <dbReference type="ARBA" id="ARBA00022741"/>
    </source>
</evidence>
<keyword evidence="1 9" id="KW-0963">Cytoplasm</keyword>
<keyword evidence="4 9" id="KW-0547">Nucleotide-binding</keyword>
<reference evidence="10 11" key="1">
    <citation type="submission" date="2018-07" db="EMBL/GenBank/DDBJ databases">
        <authorList>
            <person name="Quirk P.G."/>
            <person name="Krulwich T.A."/>
        </authorList>
    </citation>
    <scope>NUCLEOTIDE SEQUENCE [LARGE SCALE GENOMIC DNA]</scope>
    <source>
        <strain evidence="10 11">CC-BB4</strain>
    </source>
</reference>
<evidence type="ECO:0000256" key="3">
    <source>
        <dbReference type="ARBA" id="ARBA00022723"/>
    </source>
</evidence>
<comment type="catalytic activity">
    <reaction evidence="8">
        <text>(7R,8S)-8-amino-7-(carboxyamino)nonanoate + ATP = (4R,5S)-dethiobiotin + ADP + phosphate + H(+)</text>
        <dbReference type="Rhea" id="RHEA:63684"/>
        <dbReference type="ChEBI" id="CHEBI:15378"/>
        <dbReference type="ChEBI" id="CHEBI:30616"/>
        <dbReference type="ChEBI" id="CHEBI:43474"/>
        <dbReference type="ChEBI" id="CHEBI:149470"/>
        <dbReference type="ChEBI" id="CHEBI:149473"/>
        <dbReference type="ChEBI" id="CHEBI:456216"/>
    </reaction>
</comment>
<dbReference type="InterPro" id="IPR027417">
    <property type="entry name" value="P-loop_NTPase"/>
</dbReference>
<dbReference type="UniPathway" id="UPA00078">
    <property type="reaction ID" value="UER00161"/>
</dbReference>
<dbReference type="GO" id="GO:0005524">
    <property type="term" value="F:ATP binding"/>
    <property type="evidence" value="ECO:0007669"/>
    <property type="project" value="UniProtKB-UniRule"/>
</dbReference>
<feature type="binding site" evidence="9">
    <location>
        <begin position="206"/>
        <end position="208"/>
    </location>
    <ligand>
        <name>ATP</name>
        <dbReference type="ChEBI" id="CHEBI:30616"/>
    </ligand>
</feature>